<evidence type="ECO:0000313" key="1">
    <source>
        <dbReference type="EMBL" id="ODA30054.1"/>
    </source>
</evidence>
<organism evidence="1 2">
    <name type="scientific">Planctopirus hydrillae</name>
    <dbReference type="NCBI Taxonomy" id="1841610"/>
    <lineage>
        <taxon>Bacteria</taxon>
        <taxon>Pseudomonadati</taxon>
        <taxon>Planctomycetota</taxon>
        <taxon>Planctomycetia</taxon>
        <taxon>Planctomycetales</taxon>
        <taxon>Planctomycetaceae</taxon>
        <taxon>Planctopirus</taxon>
    </lineage>
</organism>
<protein>
    <submittedName>
        <fullName evidence="1">Uncharacterized protein</fullName>
    </submittedName>
</protein>
<dbReference type="Proteomes" id="UP000094828">
    <property type="component" value="Unassembled WGS sequence"/>
</dbReference>
<gene>
    <name evidence="1" type="ORF">A6X21_06870</name>
</gene>
<accession>A0A1C3EA15</accession>
<keyword evidence="2" id="KW-1185">Reference proteome</keyword>
<reference evidence="1 2" key="1">
    <citation type="submission" date="2016-05" db="EMBL/GenBank/DDBJ databases">
        <title>Genomic and physiological characterization of Planctopirus sp. isolated from fresh water lake.</title>
        <authorList>
            <person name="Subhash Y."/>
            <person name="Ramana C."/>
        </authorList>
    </citation>
    <scope>NUCLEOTIDE SEQUENCE [LARGE SCALE GENOMIC DNA]</scope>
    <source>
        <strain evidence="1 2">JC280</strain>
    </source>
</reference>
<proteinExistence type="predicted"/>
<dbReference type="RefSeq" id="WP_068849021.1">
    <property type="nucleotide sequence ID" value="NZ_LYDR01000116.1"/>
</dbReference>
<comment type="caution">
    <text evidence="1">The sequence shown here is derived from an EMBL/GenBank/DDBJ whole genome shotgun (WGS) entry which is preliminary data.</text>
</comment>
<sequence>MAIDLCKESKKSRDLTFTPVCTANTFVTYWLPPAKELGLQMIECLPALVIRQEFKDQFIEELYQLRNWIELYAPADLRESILESIEQLVDIVTSTSLDEYELSTG</sequence>
<name>A0A1C3EA15_9PLAN</name>
<dbReference type="EMBL" id="LYDR01000116">
    <property type="protein sequence ID" value="ODA30054.1"/>
    <property type="molecule type" value="Genomic_DNA"/>
</dbReference>
<dbReference type="AlphaFoldDB" id="A0A1C3EA15"/>
<evidence type="ECO:0000313" key="2">
    <source>
        <dbReference type="Proteomes" id="UP000094828"/>
    </source>
</evidence>
<dbReference type="OrthoDB" id="513854at2"/>